<accession>A0A5S9QC70</accession>
<feature type="transmembrane region" description="Helical" evidence="1">
    <location>
        <begin position="128"/>
        <end position="148"/>
    </location>
</feature>
<dbReference type="Pfam" id="PF01478">
    <property type="entry name" value="Peptidase_A24"/>
    <property type="match status" value="1"/>
</dbReference>
<dbReference type="GO" id="GO:0004190">
    <property type="term" value="F:aspartic-type endopeptidase activity"/>
    <property type="evidence" value="ECO:0007669"/>
    <property type="project" value="InterPro"/>
</dbReference>
<keyword evidence="1" id="KW-1133">Transmembrane helix</keyword>
<dbReference type="RefSeq" id="WP_159268074.1">
    <property type="nucleotide sequence ID" value="NZ_CACSIK010000001.1"/>
</dbReference>
<dbReference type="EMBL" id="CACSIK010000001">
    <property type="protein sequence ID" value="CAA0088049.1"/>
    <property type="molecule type" value="Genomic_DNA"/>
</dbReference>
<feature type="transmembrane region" description="Helical" evidence="1">
    <location>
        <begin position="44"/>
        <end position="67"/>
    </location>
</feature>
<sequence length="150" mass="16619">MCSLPLLLIIGYIDWRNRRIPNNWVVILFGWAVFYTALSPEINLKLIGLNLVIGLALTLPGYVKGIVGAGDVKLMIAISPLWQPTQLLWVFSLGIISLLFLMSLQHYILKMPLIKTYYPDSQTSNTAFHRGVPLGSAIAIGATLVTLLKI</sequence>
<evidence type="ECO:0000313" key="6">
    <source>
        <dbReference type="Proteomes" id="UP000435877"/>
    </source>
</evidence>
<name>A0A5S9QC70_9GAMM</name>
<dbReference type="AlphaFoldDB" id="A0A5S9QC70"/>
<evidence type="ECO:0000313" key="4">
    <source>
        <dbReference type="EMBL" id="CAA0115843.1"/>
    </source>
</evidence>
<reference evidence="6 7" key="1">
    <citation type="submission" date="2019-11" db="EMBL/GenBank/DDBJ databases">
        <authorList>
            <person name="Holert J."/>
        </authorList>
    </citation>
    <scope>NUCLEOTIDE SEQUENCE [LARGE SCALE GENOMIC DNA]</scope>
    <source>
        <strain evidence="4">BC3_2A</strain>
        <strain evidence="3">SB11_1A</strain>
    </source>
</reference>
<dbReference type="Gene3D" id="1.20.120.1220">
    <property type="match status" value="1"/>
</dbReference>
<keyword evidence="1" id="KW-0812">Transmembrane</keyword>
<dbReference type="GO" id="GO:0016020">
    <property type="term" value="C:membrane"/>
    <property type="evidence" value="ECO:0007669"/>
    <property type="project" value="InterPro"/>
</dbReference>
<evidence type="ECO:0000313" key="5">
    <source>
        <dbReference type="EMBL" id="CAA0120324.1"/>
    </source>
</evidence>
<proteinExistence type="predicted"/>
<dbReference type="Proteomes" id="UP000435877">
    <property type="component" value="Unassembled WGS sequence"/>
</dbReference>
<organism evidence="4 7">
    <name type="scientific">Zhongshania aliphaticivorans</name>
    <dbReference type="NCBI Taxonomy" id="1470434"/>
    <lineage>
        <taxon>Bacteria</taxon>
        <taxon>Pseudomonadati</taxon>
        <taxon>Pseudomonadota</taxon>
        <taxon>Gammaproteobacteria</taxon>
        <taxon>Cellvibrionales</taxon>
        <taxon>Spongiibacteraceae</taxon>
        <taxon>Zhongshania</taxon>
    </lineage>
</organism>
<dbReference type="InterPro" id="IPR000045">
    <property type="entry name" value="Prepilin_IV_endopep_pep"/>
</dbReference>
<dbReference type="Proteomes" id="UP000439591">
    <property type="component" value="Unassembled WGS sequence"/>
</dbReference>
<protein>
    <recommendedName>
        <fullName evidence="2">Prepilin type IV endopeptidase peptidase domain-containing protein</fullName>
    </recommendedName>
</protein>
<feature type="domain" description="Prepilin type IV endopeptidase peptidase" evidence="2">
    <location>
        <begin position="4"/>
        <end position="100"/>
    </location>
</feature>
<dbReference type="OrthoDB" id="5741210at2"/>
<dbReference type="EMBL" id="CACSIM010000007">
    <property type="protein sequence ID" value="CAA0120324.1"/>
    <property type="molecule type" value="Genomic_DNA"/>
</dbReference>
<evidence type="ECO:0000259" key="2">
    <source>
        <dbReference type="Pfam" id="PF01478"/>
    </source>
</evidence>
<feature type="transmembrane region" description="Helical" evidence="1">
    <location>
        <begin position="87"/>
        <end position="108"/>
    </location>
</feature>
<evidence type="ECO:0000313" key="3">
    <source>
        <dbReference type="EMBL" id="CAA0088049.1"/>
    </source>
</evidence>
<evidence type="ECO:0000313" key="7">
    <source>
        <dbReference type="Proteomes" id="UP000439591"/>
    </source>
</evidence>
<feature type="transmembrane region" description="Helical" evidence="1">
    <location>
        <begin position="20"/>
        <end position="38"/>
    </location>
</feature>
<dbReference type="EMBL" id="CACSIM010000005">
    <property type="protein sequence ID" value="CAA0115843.1"/>
    <property type="molecule type" value="Genomic_DNA"/>
</dbReference>
<keyword evidence="6" id="KW-1185">Reference proteome</keyword>
<evidence type="ECO:0000256" key="1">
    <source>
        <dbReference type="SAM" id="Phobius"/>
    </source>
</evidence>
<gene>
    <name evidence="3" type="ORF">IHBHHGIJ_01451</name>
    <name evidence="4" type="ORF">KFEGEMFD_03191</name>
    <name evidence="5" type="ORF">KFEGEMFD_03750</name>
</gene>
<keyword evidence="1" id="KW-0472">Membrane</keyword>